<keyword evidence="8" id="KW-0998">Cell outer membrane</keyword>
<dbReference type="InterPro" id="IPR010917">
    <property type="entry name" value="TonB_rcpt_CS"/>
</dbReference>
<dbReference type="InterPro" id="IPR037066">
    <property type="entry name" value="Plug_dom_sf"/>
</dbReference>
<evidence type="ECO:0000256" key="9">
    <source>
        <dbReference type="RuleBase" id="RU003357"/>
    </source>
</evidence>
<dbReference type="Pfam" id="PF07715">
    <property type="entry name" value="Plug"/>
    <property type="match status" value="1"/>
</dbReference>
<evidence type="ECO:0000256" key="8">
    <source>
        <dbReference type="ARBA" id="ARBA00023237"/>
    </source>
</evidence>
<sequence length="747" mass="82188">MGKDANPVGKETARRRSPQLAILALLLLGPPTGAAEQPVELEEITVSGTAEEPPLTGYRLGPAALAHRQAISSDTAALFKDTPGVSLYTGGAVSSLPVLHGLADDRVKTVVNGTNVTAACSNHMNPALSYIASTAVGEATVMAGITPVSQGGDSIGGTIVVDPLAPKFASAEQGSILSGKLGSFYRSVNDNFGFSANGHYATPSLSMDYDGSWSEARSYSRGDDGPPVVPTQYQATYHYLRAAAKLDSGLWSVDVTGQHIPYQGFPNQRMDMVQNDAVIGGLNYEKTFDWGRLDLRAYYHQTWHGMDMLPNRKAPPMPMKADGTDAGYRARAHLYLAERHTLHLGNEFYRQTLEDWWPGTTPFAPLDFLSIHHGERNRMGTFLEWQADWNPAWTTLIGARNDVVWMDTGAVHGYSDDFTYNFWALPFNAADRARTDVNYDLTALARYRPNAWSRYEFGFARKMRAPNLYERYAWWGHNSMVTWFGDGNSYQGNLNLKSETAYHFALTGIWHDPGETTWSVSLSPYYTHVEDYIFGQTESVDPSGFRGMQFINLPFADLYGVDASGRYQFLPDSPAGSFALRATLGYVRGVGQNGLRGRPCPFAGGPQAGICLAQGWPVEGLQAPDKVNLYHMMPLHGSVALEHSITTGWGSWDSAIAVDLVDRKTAVAKTYGEPQTAGYVLLNLRTSYRYKKFRLDLGVDNLLDKLYFHPLGGVDIVATYRQGYPPPRLLPVAAMGRSVFVSLNLEF</sequence>
<feature type="chain" id="PRO_5046254118" evidence="10">
    <location>
        <begin position="35"/>
        <end position="747"/>
    </location>
</feature>
<evidence type="ECO:0000256" key="4">
    <source>
        <dbReference type="ARBA" id="ARBA00022692"/>
    </source>
</evidence>
<keyword evidence="5 10" id="KW-0732">Signal</keyword>
<gene>
    <name evidence="13" type="ORF">MECH1_V1_2599</name>
</gene>
<reference evidence="13 14" key="1">
    <citation type="submission" date="2024-04" db="EMBL/GenBank/DDBJ databases">
        <authorList>
            <person name="Cremers G."/>
        </authorList>
    </citation>
    <scope>NUCLEOTIDE SEQUENCE [LARGE SCALE GENOMIC DNA]</scope>
    <source>
        <strain evidence="13">MeCH1-AG</strain>
    </source>
</reference>
<keyword evidence="4" id="KW-0812">Transmembrane</keyword>
<evidence type="ECO:0000313" key="13">
    <source>
        <dbReference type="EMBL" id="CAL1241375.1"/>
    </source>
</evidence>
<evidence type="ECO:0000256" key="10">
    <source>
        <dbReference type="SAM" id="SignalP"/>
    </source>
</evidence>
<dbReference type="InterPro" id="IPR000531">
    <property type="entry name" value="Beta-barrel_TonB"/>
</dbReference>
<proteinExistence type="inferred from homology"/>
<keyword evidence="3" id="KW-1134">Transmembrane beta strand</keyword>
<dbReference type="Gene3D" id="2.170.130.10">
    <property type="entry name" value="TonB-dependent receptor, plug domain"/>
    <property type="match status" value="1"/>
</dbReference>
<evidence type="ECO:0000313" key="14">
    <source>
        <dbReference type="Proteomes" id="UP001497493"/>
    </source>
</evidence>
<evidence type="ECO:0000259" key="12">
    <source>
        <dbReference type="Pfam" id="PF07715"/>
    </source>
</evidence>
<feature type="signal peptide" evidence="10">
    <location>
        <begin position="1"/>
        <end position="34"/>
    </location>
</feature>
<dbReference type="PANTHER" id="PTHR30069">
    <property type="entry name" value="TONB-DEPENDENT OUTER MEMBRANE RECEPTOR"/>
    <property type="match status" value="1"/>
</dbReference>
<dbReference type="Proteomes" id="UP001497493">
    <property type="component" value="Chromosome"/>
</dbReference>
<dbReference type="InterPro" id="IPR036942">
    <property type="entry name" value="Beta-barrel_TonB_sf"/>
</dbReference>
<keyword evidence="6 9" id="KW-0798">TonB box</keyword>
<dbReference type="Pfam" id="PF00593">
    <property type="entry name" value="TonB_dep_Rec_b-barrel"/>
    <property type="match status" value="1"/>
</dbReference>
<evidence type="ECO:0000256" key="5">
    <source>
        <dbReference type="ARBA" id="ARBA00022729"/>
    </source>
</evidence>
<dbReference type="PROSITE" id="PS01156">
    <property type="entry name" value="TONB_DEPENDENT_REC_2"/>
    <property type="match status" value="1"/>
</dbReference>
<comment type="subcellular location">
    <subcellularLocation>
        <location evidence="1">Cell outer membrane</location>
        <topology evidence="1">Multi-pass membrane protein</topology>
    </subcellularLocation>
</comment>
<keyword evidence="14" id="KW-1185">Reference proteome</keyword>
<comment type="similarity">
    <text evidence="9">Belongs to the TonB-dependent receptor family.</text>
</comment>
<protein>
    <submittedName>
        <fullName evidence="13">Iron complex outermembrane recepter protein</fullName>
    </submittedName>
</protein>
<keyword evidence="7 9" id="KW-0472">Membrane</keyword>
<dbReference type="EMBL" id="OZ026884">
    <property type="protein sequence ID" value="CAL1241375.1"/>
    <property type="molecule type" value="Genomic_DNA"/>
</dbReference>
<evidence type="ECO:0000256" key="7">
    <source>
        <dbReference type="ARBA" id="ARBA00023136"/>
    </source>
</evidence>
<evidence type="ECO:0000259" key="11">
    <source>
        <dbReference type="Pfam" id="PF00593"/>
    </source>
</evidence>
<accession>A0ABM9NL62</accession>
<evidence type="ECO:0000256" key="1">
    <source>
        <dbReference type="ARBA" id="ARBA00004571"/>
    </source>
</evidence>
<dbReference type="Gene3D" id="2.40.170.20">
    <property type="entry name" value="TonB-dependent receptor, beta-barrel domain"/>
    <property type="match status" value="1"/>
</dbReference>
<evidence type="ECO:0000256" key="6">
    <source>
        <dbReference type="ARBA" id="ARBA00023077"/>
    </source>
</evidence>
<dbReference type="InterPro" id="IPR039426">
    <property type="entry name" value="TonB-dep_rcpt-like"/>
</dbReference>
<dbReference type="PANTHER" id="PTHR30069:SF49">
    <property type="entry name" value="OUTER MEMBRANE PROTEIN C"/>
    <property type="match status" value="1"/>
</dbReference>
<organism evidence="13 14">
    <name type="scientific">Candidatus Methylocalor cossyra</name>
    <dbReference type="NCBI Taxonomy" id="3108543"/>
    <lineage>
        <taxon>Bacteria</taxon>
        <taxon>Pseudomonadati</taxon>
        <taxon>Pseudomonadota</taxon>
        <taxon>Gammaproteobacteria</taxon>
        <taxon>Methylococcales</taxon>
        <taxon>Methylococcaceae</taxon>
        <taxon>Candidatus Methylocalor</taxon>
    </lineage>
</organism>
<feature type="domain" description="TonB-dependent receptor-like beta-barrel" evidence="11">
    <location>
        <begin position="232"/>
        <end position="702"/>
    </location>
</feature>
<feature type="domain" description="TonB-dependent receptor plug" evidence="12">
    <location>
        <begin position="72"/>
        <end position="158"/>
    </location>
</feature>
<dbReference type="SUPFAM" id="SSF56935">
    <property type="entry name" value="Porins"/>
    <property type="match status" value="1"/>
</dbReference>
<name>A0ABM9NL62_9GAMM</name>
<evidence type="ECO:0000256" key="3">
    <source>
        <dbReference type="ARBA" id="ARBA00022452"/>
    </source>
</evidence>
<dbReference type="InterPro" id="IPR012910">
    <property type="entry name" value="Plug_dom"/>
</dbReference>
<dbReference type="RefSeq" id="WP_348757897.1">
    <property type="nucleotide sequence ID" value="NZ_OZ026884.1"/>
</dbReference>
<evidence type="ECO:0000256" key="2">
    <source>
        <dbReference type="ARBA" id="ARBA00022448"/>
    </source>
</evidence>
<keyword evidence="2" id="KW-0813">Transport</keyword>